<proteinExistence type="inferred from homology"/>
<evidence type="ECO:0000256" key="9">
    <source>
        <dbReference type="ARBA" id="ARBA00023237"/>
    </source>
</evidence>
<reference evidence="11 12" key="1">
    <citation type="journal article" date="2013" name="Int. J. Syst. Evol. Microbiol.">
        <title>Celerinatantimonas yamalensis sp. nov., a cold-adapted diazotrophic bacterium from a cold permafrost brine.</title>
        <authorList>
            <person name="Shcherbakova V."/>
            <person name="Chuvilskaya N."/>
            <person name="Rivkina E."/>
            <person name="Demidov N."/>
            <person name="Uchaeva V."/>
            <person name="Suetin S."/>
            <person name="Suzina N."/>
            <person name="Gilichinsky D."/>
        </authorList>
    </citation>
    <scope>NUCLEOTIDE SEQUENCE [LARGE SCALE GENOMIC DNA]</scope>
    <source>
        <strain evidence="11 12">C7</strain>
    </source>
</reference>
<dbReference type="Proteomes" id="UP001629953">
    <property type="component" value="Unassembled WGS sequence"/>
</dbReference>
<keyword evidence="5" id="KW-0812">Transmembrane</keyword>
<dbReference type="PANTHER" id="PTHR38762">
    <property type="entry name" value="CRYPTIC OUTER MEMBRANE PORIN BGLH-RELATED"/>
    <property type="match status" value="1"/>
</dbReference>
<name>A0ABW9GBR4_9GAMM</name>
<evidence type="ECO:0000256" key="2">
    <source>
        <dbReference type="ARBA" id="ARBA00007055"/>
    </source>
</evidence>
<comment type="caution">
    <text evidence="11">The sequence shown here is derived from an EMBL/GenBank/DDBJ whole genome shotgun (WGS) entry which is preliminary data.</text>
</comment>
<dbReference type="CDD" id="cd01346">
    <property type="entry name" value="Maltoporin-like"/>
    <property type="match status" value="1"/>
</dbReference>
<evidence type="ECO:0000256" key="1">
    <source>
        <dbReference type="ARBA" id="ARBA00004571"/>
    </source>
</evidence>
<dbReference type="PANTHER" id="PTHR38762:SF1">
    <property type="entry name" value="CRYPTIC OUTER MEMBRANE PORIN BGLH-RELATED"/>
    <property type="match status" value="1"/>
</dbReference>
<keyword evidence="9" id="KW-0998">Cell outer membrane</keyword>
<dbReference type="InterPro" id="IPR050286">
    <property type="entry name" value="G_neg_Bact_CarbUptk_Porin"/>
</dbReference>
<feature type="signal peptide" evidence="10">
    <location>
        <begin position="1"/>
        <end position="22"/>
    </location>
</feature>
<keyword evidence="10" id="KW-0732">Signal</keyword>
<evidence type="ECO:0000256" key="3">
    <source>
        <dbReference type="ARBA" id="ARBA00022448"/>
    </source>
</evidence>
<evidence type="ECO:0000256" key="10">
    <source>
        <dbReference type="SAM" id="SignalP"/>
    </source>
</evidence>
<sequence length="478" mass="53051">MRTPYRSLLMLSMILPAALAQAADSTSTSQTMAIKDIEARLHQLEQQLSQAKIADAQAAAKAAREKQSAHHFEFHGYARSGLLASDHLTPTQGGVNITPAGSSGGHVGRLGNEKDTYVELNFEDHQSFANGAKVRYKVMMADGQDSYNDWTASTSQLNVRQVFVEMSHLPSFTGVFKDSTLWAGKRFDRNNFDIHWLDSDVVFLAGTGGGIDNVKWSNQAHSSFSIYGRNFDDITSNTIQNYTLTANNYYGPWQLMLNTMRSQNNQQRSNTGLGSSHATDSGVNGMLAYHAKSFYGLTQGSAMIAFLYGHGLGAEVKNIGSDGKLLDSANTYRLATYGTVRLTPIWSIAPALMVQRSHNRYLNGDKYDWATANLRLNQQLTENFSMQYETTYQYMDINPQQLNGNSAVKGSFYKVTIAPTFRPTAFKSFFDRPEIRLFATYMNWSQDLNHYSSSDALGGSGFHSGGQVNVGVQMETWF</sequence>
<dbReference type="RefSeq" id="WP_408625105.1">
    <property type="nucleotide sequence ID" value="NZ_JBEQCT010000011.1"/>
</dbReference>
<comment type="subcellular location">
    <subcellularLocation>
        <location evidence="1">Cell outer membrane</location>
        <topology evidence="1">Multi-pass membrane protein</topology>
    </subcellularLocation>
</comment>
<dbReference type="Gene3D" id="2.40.170.10">
    <property type="entry name" value="Porin, LamB type"/>
    <property type="match status" value="1"/>
</dbReference>
<evidence type="ECO:0000256" key="8">
    <source>
        <dbReference type="ARBA" id="ARBA00023136"/>
    </source>
</evidence>
<dbReference type="InterPro" id="IPR036998">
    <property type="entry name" value="Porin_LamB_sf"/>
</dbReference>
<keyword evidence="4" id="KW-1134">Transmembrane beta strand</keyword>
<keyword evidence="3" id="KW-0813">Transport</keyword>
<accession>A0ABW9GBR4</accession>
<keyword evidence="8" id="KW-0472">Membrane</keyword>
<dbReference type="SUPFAM" id="SSF56935">
    <property type="entry name" value="Porins"/>
    <property type="match status" value="1"/>
</dbReference>
<dbReference type="InterPro" id="IPR003192">
    <property type="entry name" value="Porin_LamB"/>
</dbReference>
<evidence type="ECO:0000256" key="7">
    <source>
        <dbReference type="ARBA" id="ARBA00023114"/>
    </source>
</evidence>
<comment type="similarity">
    <text evidence="2">Belongs to the porin LamB (TC 1.B.3) family.</text>
</comment>
<organism evidence="11 12">
    <name type="scientific">Celerinatantimonas yamalensis</name>
    <dbReference type="NCBI Taxonomy" id="559956"/>
    <lineage>
        <taxon>Bacteria</taxon>
        <taxon>Pseudomonadati</taxon>
        <taxon>Pseudomonadota</taxon>
        <taxon>Gammaproteobacteria</taxon>
        <taxon>Celerinatantimonadaceae</taxon>
        <taxon>Celerinatantimonas</taxon>
    </lineage>
</organism>
<feature type="chain" id="PRO_5045341867" evidence="10">
    <location>
        <begin position="23"/>
        <end position="478"/>
    </location>
</feature>
<evidence type="ECO:0000313" key="12">
    <source>
        <dbReference type="Proteomes" id="UP001629953"/>
    </source>
</evidence>
<gene>
    <name evidence="11" type="ORF">ABUE30_17390</name>
</gene>
<dbReference type="Pfam" id="PF02264">
    <property type="entry name" value="LamB"/>
    <property type="match status" value="1"/>
</dbReference>
<keyword evidence="7" id="KW-0626">Porin</keyword>
<evidence type="ECO:0000256" key="5">
    <source>
        <dbReference type="ARBA" id="ARBA00022692"/>
    </source>
</evidence>
<evidence type="ECO:0000313" key="11">
    <source>
        <dbReference type="EMBL" id="MFM2486809.1"/>
    </source>
</evidence>
<protein>
    <submittedName>
        <fullName evidence="11">Carbohydrate porin</fullName>
    </submittedName>
</protein>
<evidence type="ECO:0000256" key="4">
    <source>
        <dbReference type="ARBA" id="ARBA00022452"/>
    </source>
</evidence>
<keyword evidence="6" id="KW-0406">Ion transport</keyword>
<keyword evidence="12" id="KW-1185">Reference proteome</keyword>
<evidence type="ECO:0000256" key="6">
    <source>
        <dbReference type="ARBA" id="ARBA00023065"/>
    </source>
</evidence>
<dbReference type="EMBL" id="JBEQCT010000011">
    <property type="protein sequence ID" value="MFM2486809.1"/>
    <property type="molecule type" value="Genomic_DNA"/>
</dbReference>